<dbReference type="InterPro" id="IPR052636">
    <property type="entry name" value="UDP-D-xylose:L-fucose_XylT"/>
</dbReference>
<evidence type="ECO:0000313" key="1">
    <source>
        <dbReference type="EMBL" id="CAH1786533.1"/>
    </source>
</evidence>
<feature type="non-terminal residue" evidence="1">
    <location>
        <position position="1"/>
    </location>
</feature>
<protein>
    <submittedName>
        <fullName evidence="1">Uncharacterized protein</fullName>
    </submittedName>
</protein>
<accession>A0A8J1TZ31</accession>
<organism evidence="1 2">
    <name type="scientific">Owenia fusiformis</name>
    <name type="common">Polychaete worm</name>
    <dbReference type="NCBI Taxonomy" id="6347"/>
    <lineage>
        <taxon>Eukaryota</taxon>
        <taxon>Metazoa</taxon>
        <taxon>Spiralia</taxon>
        <taxon>Lophotrochozoa</taxon>
        <taxon>Annelida</taxon>
        <taxon>Polychaeta</taxon>
        <taxon>Sedentaria</taxon>
        <taxon>Canalipalpata</taxon>
        <taxon>Sabellida</taxon>
        <taxon>Oweniida</taxon>
        <taxon>Oweniidae</taxon>
        <taxon>Owenia</taxon>
    </lineage>
</organism>
<dbReference type="InterPro" id="IPR005069">
    <property type="entry name" value="Nucl-diP-sugar_transferase"/>
</dbReference>
<dbReference type="Pfam" id="PF03407">
    <property type="entry name" value="Nucleotid_trans"/>
    <property type="match status" value="1"/>
</dbReference>
<name>A0A8J1TZ31_OWEFU</name>
<reference evidence="1" key="1">
    <citation type="submission" date="2022-03" db="EMBL/GenBank/DDBJ databases">
        <authorList>
            <person name="Martin C."/>
        </authorList>
    </citation>
    <scope>NUCLEOTIDE SEQUENCE</scope>
</reference>
<dbReference type="PANTHER" id="PTHR47032">
    <property type="entry name" value="UDP-D-XYLOSE:L-FUCOSE ALPHA-1,3-D-XYLOSYLTRANSFERASE-RELATED"/>
    <property type="match status" value="1"/>
</dbReference>
<gene>
    <name evidence="1" type="ORF">OFUS_LOCUS12415</name>
</gene>
<keyword evidence="2" id="KW-1185">Reference proteome</keyword>
<comment type="caution">
    <text evidence="1">The sequence shown here is derived from an EMBL/GenBank/DDBJ whole genome shotgun (WGS) entry which is preliminary data.</text>
</comment>
<dbReference type="PANTHER" id="PTHR47032:SF1">
    <property type="entry name" value="UDP-D-XYLOSE:L-FUCOSE ALPHA-1,3-D-XYLOSYLTRANSFERASE-RELATED"/>
    <property type="match status" value="1"/>
</dbReference>
<sequence>SVLANSSQRQIEEETNKMGLKTAPKLCFLAIGAIALVITATVYIYKYSSYRKSGQKSERKISMFYQPLTKRPDGIIHVIQKAMEISSTRGIVAVTVVNDAYIPLTYSWLCNTAKMSVHDKVLIIATDVAAWKKLQSRWPTVESVLIHFDDELNAKLTYNEVRYLRYMLKRTELLLQLINSDVEFLLFEVDAVWFSSPFPLLKSLPQYDLIAAQIATTDHFVAGNFLNMRPSGAMRALYTTVTRKLKAVLDDVRILPGYSKLITNKEVNDQTLLTAELESTKNSSFQFKLLELTDVADGKWYDEDHKRDVKPPLIINNNWIIGISAKIERAKKFGHWFTFNNNTCNWKRVTAIGQH</sequence>
<dbReference type="Proteomes" id="UP000749559">
    <property type="component" value="Unassembled WGS sequence"/>
</dbReference>
<proteinExistence type="predicted"/>
<dbReference type="EMBL" id="CAIIXF020000006">
    <property type="protein sequence ID" value="CAH1786533.1"/>
    <property type="molecule type" value="Genomic_DNA"/>
</dbReference>
<dbReference type="GO" id="GO:0005794">
    <property type="term" value="C:Golgi apparatus"/>
    <property type="evidence" value="ECO:0007669"/>
    <property type="project" value="TreeGrafter"/>
</dbReference>
<dbReference type="AlphaFoldDB" id="A0A8J1TZ31"/>
<dbReference type="GO" id="GO:0016757">
    <property type="term" value="F:glycosyltransferase activity"/>
    <property type="evidence" value="ECO:0007669"/>
    <property type="project" value="TreeGrafter"/>
</dbReference>
<dbReference type="OrthoDB" id="1712432at2759"/>
<evidence type="ECO:0000313" key="2">
    <source>
        <dbReference type="Proteomes" id="UP000749559"/>
    </source>
</evidence>